<accession>A0A0F9S9V3</accession>
<evidence type="ECO:0000313" key="2">
    <source>
        <dbReference type="EMBL" id="KKN59072.1"/>
    </source>
</evidence>
<protein>
    <submittedName>
        <fullName evidence="2">Uncharacterized protein</fullName>
    </submittedName>
</protein>
<gene>
    <name evidence="2" type="ORF">LCGC14_0545520</name>
</gene>
<name>A0A0F9S9V3_9ZZZZ</name>
<evidence type="ECO:0000256" key="1">
    <source>
        <dbReference type="SAM" id="Coils"/>
    </source>
</evidence>
<feature type="coiled-coil region" evidence="1">
    <location>
        <begin position="119"/>
        <end position="146"/>
    </location>
</feature>
<comment type="caution">
    <text evidence="2">The sequence shown here is derived from an EMBL/GenBank/DDBJ whole genome shotgun (WGS) entry which is preliminary data.</text>
</comment>
<sequence length="1365" mass="151726">MAPSIGNINNLIGDFDDIIKDLISAGLPQLAGRFQGIREEAQKRLGLAFVSEELEKVNSLLSTGDIEDAELSIRDLSSSTQLSANQFKDLRSNLDMLSASLGKQNVLVEASSKIKQIISNKSISSVEELREELKKARTEFENTKGLEEFNESLGDVIETSEEFKKIDHFRKALHGLTTIKTDDIDVIQSSLKGLGDEAKKDARSIEDLVEDLRKLGVSPSGLKSIEKAEESLRGIHGTARKKRVVDQYAKSVEKTADKLDKASTGAKKFTKSLGDINKNAGGMRKLFSGLDAQMSKLLIRFGVFGIVKNVFREVSQAIAGATREIYTLTKESAKLQDTSTAFRVLASQTTSAELALAQVRSAAGGVIDEFELMASATRAAIAGLPVERIDDFMRGARALGPLVGRDIPEAFDRLTSAAIKQERRLLDELGIVIRANDAYKEYARTHKTTVAALSATEKQMAFTEAIIASVNEKILRLGGNLDQAQRPFLRFESAWKDLRISMGDWLSEALAVPDVLSSLTRLMKDFSFSLADASKQSAILAASTLEAYESFKRYSDEFAGSVPRLVKEAQRRIEITEDQTSSIAAQYDAETRLAEIVKTLSTAFPSLAQALKVDVAGGLRAVAEESAKLRQTFQSLSVTRMAEAFQVSIKAYKEASASLSVVREELDLLTAARNKTIEKATPEEIASVDEAIKKYKEQAKAIRMVSLVMSAIPAQQAINLSSTEANIKASTRLTSAFMEEQVAMRSQTEIMEALIKSNIELENITAENFSNVFDTIDAYEDYKVTTADVTLDQFLMNKELETTVSSFVTFAETLGSATDSSEDFKKGIVDLSKEFDKIRAITGLTNEELEEHHELLRTIITDLADVPPATKEWESIFKQFETLTKTYNKFRTQFEPTEFLIDIKPSEKSKIELKRTKAEYKALFNLLATGIEFTGVPADETNKTVAAQQMLNELLEDQQRYIQQIATGETNLAKKTLESIDERLEVYKLDKTQVDELNILSNKQLEIRKQELSINKQIASEKVALTEESIANIKRETKNQIDAYKQIITKREALVASLDSLDILSYELESRLNKQIAQDRIMLQKAEWSDEQKRLKDKIKSQIAFASTMSNIMNNLVGANKEAVIDMLADVSEMGTEAFKLDIKPGDELSPEKITEAFAKIKDIDIDIPGFKGLGEQTTAMVDMVLTTLSSMLTQVGDETTKVTEKTMSQMEDIMKEYLVALDAGVSEIAAVNNAFLSEEQSIEKERTKNAIASLKRQLSYEKSRVGFIRKANKDILSIEKSSNKATIASRVKALKIDFDLLDETVQKNNEVQQIMQDHAIAAHGQTSDINLKNTREYLLKIRRATKTSQLLKIRDEYDIEELGE</sequence>
<dbReference type="EMBL" id="LAZR01000740">
    <property type="protein sequence ID" value="KKN59072.1"/>
    <property type="molecule type" value="Genomic_DNA"/>
</dbReference>
<keyword evidence="1" id="KW-0175">Coiled coil</keyword>
<proteinExistence type="predicted"/>
<feature type="non-terminal residue" evidence="2">
    <location>
        <position position="1365"/>
    </location>
</feature>
<reference evidence="2" key="1">
    <citation type="journal article" date="2015" name="Nature">
        <title>Complex archaea that bridge the gap between prokaryotes and eukaryotes.</title>
        <authorList>
            <person name="Spang A."/>
            <person name="Saw J.H."/>
            <person name="Jorgensen S.L."/>
            <person name="Zaremba-Niedzwiedzka K."/>
            <person name="Martijn J."/>
            <person name="Lind A.E."/>
            <person name="van Eijk R."/>
            <person name="Schleper C."/>
            <person name="Guy L."/>
            <person name="Ettema T.J."/>
        </authorList>
    </citation>
    <scope>NUCLEOTIDE SEQUENCE</scope>
</reference>
<feature type="coiled-coil region" evidence="1">
    <location>
        <begin position="1002"/>
        <end position="1036"/>
    </location>
</feature>
<organism evidence="2">
    <name type="scientific">marine sediment metagenome</name>
    <dbReference type="NCBI Taxonomy" id="412755"/>
    <lineage>
        <taxon>unclassified sequences</taxon>
        <taxon>metagenomes</taxon>
        <taxon>ecological metagenomes</taxon>
    </lineage>
</organism>